<keyword evidence="3" id="KW-1133">Transmembrane helix</keyword>
<name>A0A9Y1I2A1_9RHOD</name>
<dbReference type="AlphaFoldDB" id="A0A9Y1I2A1"/>
<dbReference type="Pfam" id="PF06799">
    <property type="entry name" value="CGLD27-like"/>
    <property type="match status" value="1"/>
</dbReference>
<evidence type="ECO:0008006" key="5">
    <source>
        <dbReference type="Google" id="ProtNLM"/>
    </source>
</evidence>
<comment type="subcellular location">
    <subcellularLocation>
        <location evidence="1">Plastid</location>
    </subcellularLocation>
</comment>
<dbReference type="GO" id="GO:0009536">
    <property type="term" value="C:plastid"/>
    <property type="evidence" value="ECO:0007669"/>
    <property type="project" value="UniProtKB-SubCell"/>
</dbReference>
<evidence type="ECO:0000256" key="1">
    <source>
        <dbReference type="ARBA" id="ARBA00004474"/>
    </source>
</evidence>
<geneLocation type="plastid" evidence="4"/>
<evidence type="ECO:0000256" key="2">
    <source>
        <dbReference type="ARBA" id="ARBA00022640"/>
    </source>
</evidence>
<proteinExistence type="predicted"/>
<gene>
    <name evidence="4" type="primary">ycf36</name>
    <name evidence="4" type="ORF">SCTW_173</name>
</gene>
<organism evidence="4">
    <name type="scientific">Sciadococcus taiwanensis</name>
    <dbReference type="NCBI Taxonomy" id="3028030"/>
    <lineage>
        <taxon>Eukaryota</taxon>
        <taxon>Rhodophyta</taxon>
        <taxon>Bangiophyceae</taxon>
        <taxon>Cavernulicolales</taxon>
        <taxon>Cavernulicolaceae</taxon>
        <taxon>Sciadococcus</taxon>
    </lineage>
</organism>
<sequence length="162" mass="19072">MNCPVPNEQLPLNEYKAIRQSCFYSLPLLNLQRYSTMLLCIWIILWILISPIVLESFPFLKFPFRYIIVSTTTTNIITHLLLIRIYLTWSYIGKRLVSATVAYEESGWYDGQMWIKPSELLIQDRLINSYEILPALSRVRKTLIFMSALLAIETFLYIKLKI</sequence>
<accession>A0A9Y1I2A1</accession>
<feature type="transmembrane region" description="Helical" evidence="3">
    <location>
        <begin position="34"/>
        <end position="54"/>
    </location>
</feature>
<keyword evidence="2 4" id="KW-0934">Plastid</keyword>
<reference evidence="4" key="1">
    <citation type="journal article" date="2023" name="J. Phycol.">
        <title>Revised classification of the Cyanidiophyceae based on plastid genome data with descriptions of the Cavernulicolales ord. nov. and Galdieriales ord. nov. (Rhodophyta).</title>
        <authorList>
            <person name="Park S.I."/>
            <person name="Cho C.H."/>
            <person name="Ciniglia C."/>
            <person name="Huang T.Y."/>
            <person name="Liu S.L."/>
            <person name="Bustamante D.E."/>
            <person name="Calderon M.S."/>
            <person name="Mansilla A."/>
            <person name="McDermott T."/>
            <person name="Andersen R.A."/>
            <person name="Yoon H.S."/>
        </authorList>
    </citation>
    <scope>NUCLEOTIDE SEQUENCE</scope>
</reference>
<dbReference type="PANTHER" id="PTHR34214">
    <property type="match status" value="1"/>
</dbReference>
<feature type="transmembrane region" description="Helical" evidence="3">
    <location>
        <begin position="66"/>
        <end position="87"/>
    </location>
</feature>
<protein>
    <recommendedName>
        <fullName evidence="5">Ycf36</fullName>
    </recommendedName>
</protein>
<dbReference type="EMBL" id="OP616811">
    <property type="protein sequence ID" value="WDA98955.1"/>
    <property type="molecule type" value="Genomic_DNA"/>
</dbReference>
<evidence type="ECO:0000313" key="4">
    <source>
        <dbReference type="EMBL" id="WDA98955.1"/>
    </source>
</evidence>
<evidence type="ECO:0000256" key="3">
    <source>
        <dbReference type="SAM" id="Phobius"/>
    </source>
</evidence>
<keyword evidence="3" id="KW-0812">Transmembrane</keyword>
<keyword evidence="3" id="KW-0472">Membrane</keyword>
<dbReference type="InterPro" id="IPR009631">
    <property type="entry name" value="CGLD27-like"/>
</dbReference>
<dbReference type="PANTHER" id="PTHR34214:SF3">
    <property type="entry name" value="PROTEIN CONSERVED IN THE GREEN LINEAGE AND DIATOMS 27, CHLOROPLASTIC"/>
    <property type="match status" value="1"/>
</dbReference>